<keyword evidence="3" id="KW-1185">Reference proteome</keyword>
<sequence>MSLLNHRFLNPAESQQLTVEPMARTSVRPLGDRGQARLHIAAALSLMLLTGCAGPLGGGGDDLMHVSCLEAPARGRCSSPIDAVYYDYQSDTCRVFRPGVCDRDWPFRTMRDCVAACGGRPQR</sequence>
<dbReference type="InterPro" id="IPR002223">
    <property type="entry name" value="Kunitz_BPTI"/>
</dbReference>
<feature type="domain" description="BPTI/Kunitz inhibitor" evidence="1">
    <location>
        <begin position="68"/>
        <end position="117"/>
    </location>
</feature>
<dbReference type="RefSeq" id="WP_200346926.1">
    <property type="nucleotide sequence ID" value="NZ_NRSJ01000026.1"/>
</dbReference>
<dbReference type="AlphaFoldDB" id="A0AAJ0XAU2"/>
<evidence type="ECO:0000313" key="2">
    <source>
        <dbReference type="EMBL" id="MBK1705708.1"/>
    </source>
</evidence>
<dbReference type="EMBL" id="NRSJ01000026">
    <property type="protein sequence ID" value="MBK1705708.1"/>
    <property type="molecule type" value="Genomic_DNA"/>
</dbReference>
<dbReference type="CDD" id="cd00109">
    <property type="entry name" value="Kunitz-type"/>
    <property type="match status" value="1"/>
</dbReference>
<reference evidence="2" key="2">
    <citation type="journal article" date="2020" name="Microorganisms">
        <title>Osmotic Adaptation and Compatible Solute Biosynthesis of Phototrophic Bacteria as Revealed from Genome Analyses.</title>
        <authorList>
            <person name="Imhoff J.F."/>
            <person name="Rahn T."/>
            <person name="Kunzel S."/>
            <person name="Keller A."/>
            <person name="Neulinger S.C."/>
        </authorList>
    </citation>
    <scope>NUCLEOTIDE SEQUENCE</scope>
    <source>
        <strain evidence="2">DSM 11080</strain>
    </source>
</reference>
<dbReference type="Proteomes" id="UP001296776">
    <property type="component" value="Unassembled WGS sequence"/>
</dbReference>
<dbReference type="InterPro" id="IPR036880">
    <property type="entry name" value="Kunitz_BPTI_sf"/>
</dbReference>
<dbReference type="Gene3D" id="4.10.410.10">
    <property type="entry name" value="Pancreatic trypsin inhibitor Kunitz domain"/>
    <property type="match status" value="1"/>
</dbReference>
<accession>A0AAJ0XAU2</accession>
<name>A0AAJ0XAU2_9GAMM</name>
<evidence type="ECO:0000313" key="3">
    <source>
        <dbReference type="Proteomes" id="UP001296776"/>
    </source>
</evidence>
<organism evidence="2 3">
    <name type="scientific">Halochromatium glycolicum</name>
    <dbReference type="NCBI Taxonomy" id="85075"/>
    <lineage>
        <taxon>Bacteria</taxon>
        <taxon>Pseudomonadati</taxon>
        <taxon>Pseudomonadota</taxon>
        <taxon>Gammaproteobacteria</taxon>
        <taxon>Chromatiales</taxon>
        <taxon>Chromatiaceae</taxon>
        <taxon>Halochromatium</taxon>
    </lineage>
</organism>
<gene>
    <name evidence="2" type="ORF">CKO40_14360</name>
</gene>
<dbReference type="Pfam" id="PF00014">
    <property type="entry name" value="Kunitz_BPTI"/>
    <property type="match status" value="1"/>
</dbReference>
<reference evidence="2" key="1">
    <citation type="submission" date="2017-08" db="EMBL/GenBank/DDBJ databases">
        <authorList>
            <person name="Imhoff J.F."/>
            <person name="Rahn T."/>
            <person name="Kuenzel S."/>
            <person name="Neulinger S.C."/>
        </authorList>
    </citation>
    <scope>NUCLEOTIDE SEQUENCE</scope>
    <source>
        <strain evidence="2">DSM 11080</strain>
    </source>
</reference>
<proteinExistence type="predicted"/>
<dbReference type="SUPFAM" id="SSF57362">
    <property type="entry name" value="BPTI-like"/>
    <property type="match status" value="1"/>
</dbReference>
<dbReference type="GO" id="GO:0004867">
    <property type="term" value="F:serine-type endopeptidase inhibitor activity"/>
    <property type="evidence" value="ECO:0007669"/>
    <property type="project" value="InterPro"/>
</dbReference>
<comment type="caution">
    <text evidence="2">The sequence shown here is derived from an EMBL/GenBank/DDBJ whole genome shotgun (WGS) entry which is preliminary data.</text>
</comment>
<evidence type="ECO:0000259" key="1">
    <source>
        <dbReference type="Pfam" id="PF00014"/>
    </source>
</evidence>
<protein>
    <recommendedName>
        <fullName evidence="1">BPTI/Kunitz inhibitor domain-containing protein</fullName>
    </recommendedName>
</protein>